<dbReference type="AlphaFoldDB" id="A0A5B7JVV6"/>
<protein>
    <submittedName>
        <fullName evidence="1">Uncharacterized protein</fullName>
    </submittedName>
</protein>
<organism evidence="1 2">
    <name type="scientific">Portunus trituberculatus</name>
    <name type="common">Swimming crab</name>
    <name type="synonym">Neptunus trituberculatus</name>
    <dbReference type="NCBI Taxonomy" id="210409"/>
    <lineage>
        <taxon>Eukaryota</taxon>
        <taxon>Metazoa</taxon>
        <taxon>Ecdysozoa</taxon>
        <taxon>Arthropoda</taxon>
        <taxon>Crustacea</taxon>
        <taxon>Multicrustacea</taxon>
        <taxon>Malacostraca</taxon>
        <taxon>Eumalacostraca</taxon>
        <taxon>Eucarida</taxon>
        <taxon>Decapoda</taxon>
        <taxon>Pleocyemata</taxon>
        <taxon>Brachyura</taxon>
        <taxon>Eubrachyura</taxon>
        <taxon>Portunoidea</taxon>
        <taxon>Portunidae</taxon>
        <taxon>Portuninae</taxon>
        <taxon>Portunus</taxon>
    </lineage>
</organism>
<dbReference type="EMBL" id="VSRR010114125">
    <property type="protein sequence ID" value="MPC98446.1"/>
    <property type="molecule type" value="Genomic_DNA"/>
</dbReference>
<dbReference type="Proteomes" id="UP000324222">
    <property type="component" value="Unassembled WGS sequence"/>
</dbReference>
<sequence length="49" mass="5360">MIPRFQVVTPEMRLGGDMGPNMPTTINEIACVTNGRKLNSALQVCLQTI</sequence>
<proteinExistence type="predicted"/>
<reference evidence="1 2" key="1">
    <citation type="submission" date="2019-05" db="EMBL/GenBank/DDBJ databases">
        <title>Another draft genome of Portunus trituberculatus and its Hox gene families provides insights of decapod evolution.</title>
        <authorList>
            <person name="Jeong J.-H."/>
            <person name="Song I."/>
            <person name="Kim S."/>
            <person name="Choi T."/>
            <person name="Kim D."/>
            <person name="Ryu S."/>
            <person name="Kim W."/>
        </authorList>
    </citation>
    <scope>NUCLEOTIDE SEQUENCE [LARGE SCALE GENOMIC DNA]</scope>
    <source>
        <tissue evidence="1">Muscle</tissue>
    </source>
</reference>
<keyword evidence="2" id="KW-1185">Reference proteome</keyword>
<name>A0A5B7JVV6_PORTR</name>
<evidence type="ECO:0000313" key="2">
    <source>
        <dbReference type="Proteomes" id="UP000324222"/>
    </source>
</evidence>
<comment type="caution">
    <text evidence="1">The sequence shown here is derived from an EMBL/GenBank/DDBJ whole genome shotgun (WGS) entry which is preliminary data.</text>
</comment>
<gene>
    <name evidence="1" type="ORF">E2C01_093817</name>
</gene>
<accession>A0A5B7JVV6</accession>
<evidence type="ECO:0000313" key="1">
    <source>
        <dbReference type="EMBL" id="MPC98446.1"/>
    </source>
</evidence>